<keyword evidence="5" id="KW-1185">Reference proteome</keyword>
<dbReference type="InterPro" id="IPR036397">
    <property type="entry name" value="RNaseH_sf"/>
</dbReference>
<name>A0ABQ4Z9Z0_9ASTR</name>
<gene>
    <name evidence="4" type="ORF">Tco_0769192</name>
</gene>
<feature type="coiled-coil region" evidence="1">
    <location>
        <begin position="1266"/>
        <end position="1296"/>
    </location>
</feature>
<sequence length="1614" mass="181418">MGLESLEARIVVHEKNEALEEALKEKDDLKLKLEKFEESSKNLTKLINSQISAKDKTGLSYDSQMNESELNNIHMNESEVVHSVINSRESDVDDSPINDRFKTDEFVFQSAVRKTTTSVPKTKTSISKTSKDIIEKPKIVRPSAPIIEEQDTDSDNDSVFRPNMIRQKFTKINFVKSVATKSGQVPVNAAKQSSPRAAASISTTRPVNTTTPKPKVKDALPITYSYFKAHSPVRRAFNQKSAAKTNNFNEKVNTARVNNGGLTYLFAKATIDESNLWHRRLGHINFKTMNKLVRGNLVRDPLGKFDGKADEGFLVGYFINSKAFRVFNTRTRKVEENLHIIFLENKPNVAGSGPDWLFDIDLLTNSMNYELVTAGNQTNRNAGIKDNVDAEDASTFVSTASPQRNADTTADDLTLVDTLMEIGKSVSKDKGKAKMDETESPRKMKQRDRVQISRDEEVAQKLQEEFDVVERQRMAQCSEEDLPMKLVELVNQRNKFFSQQRAEAKRKKPMTPAQQKDYMSNYIKNQEGDYPIWELIHNGNGPVSITTDTQGQIKVLPPRTAEEILARERERKARTALLMALPEDHLAKFHKMTDTKEMWEVIKSRFGGNDESKKMQKYILKQQFEGFSVSNSEGLHKGYDRFQSLLSQLEIHGVDSLSFDDLYNNLRVFENDVKGSTASSSSTQNVAFVSKNTSSTNNVSTAYGVLNPSSQNSQNEQTSSYSLHANQSSCPQLDHEHLEQLDEFDLEEMDLKWQEDSKALVTIDGEGVDWTSHSEEEEDYALMACNSSGSDTEREQLSDASIEIKAYTQGLKKVEAQLVAHQQGQLCANDKFGLGYGDHRYDGILSYENEVLQSVFMNKERGLEKQPLYGRFVTARGMHAVPPPMTGNYMPYGPDVEIDYSQFTYGPNQSQPSEFETQTTDFDTCESDCSVETHESLPEPTVNEPKVVNQPKVWSDAPIIKEQAVPTNAAMKVNTVKTIVNRVRPANLVLLGEKGKLLLSPQQVVIGDKKDITGKISPNTLVDQDYPHRALKHKGIIDSGCSRHITGNKSYLSAYQDFNGGPVAFGGSKGYITGLVRDFIKFYGSKWIKREYSNARTPQQNGVAERKNRTLIEATRTMLVDSFLLNSFWAEAVSTACYVLNRVLVTKPHNKTPYELVTGKGPTWLFDLDYLTDSMNYQPVRSENQANKHAGPQEANHNAGTKDNIDAGDSEKEDESAQDYFVLPIWSSYSSTVKRSTEKDAGEAPTKHPDLKTDENPVDKEDQVFLDELERLKRQEKDANDAAEALRKEFAQETEDLLLQAGAAKTSNDLEIPALEDIYKNPTDGIFTNSSYDDEGAVADFTNLEPVVNVSPIPTSRINSIHPSTLILGDPQSAVQTRSKVTKSSGAHAFEELLQFKIQKVWILVDLPYGKKAIGTKWVYRNKKDERGVVVRNKARLVAQGHRQEEGIDYDEVFAPVARIEAIRIFLAFASYMGFIVYQMDVKSAFLYGKIDEEVYVSQPPGQKPLVKDEEASDVDVHLYRSMIGSLMYLTASRPDIMFAVCACSRFQVTPKTSHLSAVKRIFRESTTEVAQFLGRRLISWQCKKQTQFVATSTTEAEYVAAANYCGQVLWIQN</sequence>
<feature type="compositionally biased region" description="Low complexity" evidence="2">
    <location>
        <begin position="700"/>
        <end position="722"/>
    </location>
</feature>
<dbReference type="PANTHER" id="PTHR11439">
    <property type="entry name" value="GAG-POL-RELATED RETROTRANSPOSON"/>
    <property type="match status" value="1"/>
</dbReference>
<dbReference type="EMBL" id="BQNB010011131">
    <property type="protein sequence ID" value="GJS86556.1"/>
    <property type="molecule type" value="Genomic_DNA"/>
</dbReference>
<protein>
    <submittedName>
        <fullName evidence="4">Ribonuclease H-like domain-containing protein</fullName>
    </submittedName>
</protein>
<feature type="region of interest" description="Disordered" evidence="2">
    <location>
        <begin position="1235"/>
        <end position="1257"/>
    </location>
</feature>
<dbReference type="PROSITE" id="PS50994">
    <property type="entry name" value="INTEGRASE"/>
    <property type="match status" value="1"/>
</dbReference>
<feature type="compositionally biased region" description="Polar residues" evidence="2">
    <location>
        <begin position="186"/>
        <end position="212"/>
    </location>
</feature>
<dbReference type="InterPro" id="IPR057670">
    <property type="entry name" value="SH3_retrovirus"/>
</dbReference>
<feature type="region of interest" description="Disordered" evidence="2">
    <location>
        <begin position="186"/>
        <end position="215"/>
    </location>
</feature>
<dbReference type="Pfam" id="PF07727">
    <property type="entry name" value="RVT_2"/>
    <property type="match status" value="1"/>
</dbReference>
<evidence type="ECO:0000313" key="5">
    <source>
        <dbReference type="Proteomes" id="UP001151760"/>
    </source>
</evidence>
<dbReference type="InterPro" id="IPR001584">
    <property type="entry name" value="Integrase_cat-core"/>
</dbReference>
<feature type="region of interest" description="Disordered" evidence="2">
    <location>
        <begin position="427"/>
        <end position="451"/>
    </location>
</feature>
<dbReference type="SUPFAM" id="SSF53098">
    <property type="entry name" value="Ribonuclease H-like"/>
    <property type="match status" value="1"/>
</dbReference>
<dbReference type="InterPro" id="IPR013103">
    <property type="entry name" value="RVT_2"/>
</dbReference>
<proteinExistence type="predicted"/>
<feature type="coiled-coil region" evidence="1">
    <location>
        <begin position="12"/>
        <end position="46"/>
    </location>
</feature>
<dbReference type="Pfam" id="PF25597">
    <property type="entry name" value="SH3_retrovirus"/>
    <property type="match status" value="1"/>
</dbReference>
<evidence type="ECO:0000256" key="1">
    <source>
        <dbReference type="SAM" id="Coils"/>
    </source>
</evidence>
<feature type="compositionally biased region" description="Acidic residues" evidence="2">
    <location>
        <begin position="1206"/>
        <end position="1215"/>
    </location>
</feature>
<reference evidence="4" key="2">
    <citation type="submission" date="2022-01" db="EMBL/GenBank/DDBJ databases">
        <authorList>
            <person name="Yamashiro T."/>
            <person name="Shiraishi A."/>
            <person name="Satake H."/>
            <person name="Nakayama K."/>
        </authorList>
    </citation>
    <scope>NUCLEOTIDE SEQUENCE</scope>
</reference>
<feature type="domain" description="Integrase catalytic" evidence="3">
    <location>
        <begin position="1049"/>
        <end position="1161"/>
    </location>
</feature>
<organism evidence="4 5">
    <name type="scientific">Tanacetum coccineum</name>
    <dbReference type="NCBI Taxonomy" id="301880"/>
    <lineage>
        <taxon>Eukaryota</taxon>
        <taxon>Viridiplantae</taxon>
        <taxon>Streptophyta</taxon>
        <taxon>Embryophyta</taxon>
        <taxon>Tracheophyta</taxon>
        <taxon>Spermatophyta</taxon>
        <taxon>Magnoliopsida</taxon>
        <taxon>eudicotyledons</taxon>
        <taxon>Gunneridae</taxon>
        <taxon>Pentapetalae</taxon>
        <taxon>asterids</taxon>
        <taxon>campanulids</taxon>
        <taxon>Asterales</taxon>
        <taxon>Asteraceae</taxon>
        <taxon>Asteroideae</taxon>
        <taxon>Anthemideae</taxon>
        <taxon>Anthemidinae</taxon>
        <taxon>Tanacetum</taxon>
    </lineage>
</organism>
<dbReference type="PANTHER" id="PTHR11439:SF509">
    <property type="entry name" value="RNA-DIRECTED DNA POLYMERASE"/>
    <property type="match status" value="1"/>
</dbReference>
<keyword evidence="1" id="KW-0175">Coiled coil</keyword>
<evidence type="ECO:0000313" key="4">
    <source>
        <dbReference type="EMBL" id="GJS86556.1"/>
    </source>
</evidence>
<dbReference type="Proteomes" id="UP001151760">
    <property type="component" value="Unassembled WGS sequence"/>
</dbReference>
<feature type="region of interest" description="Disordered" evidence="2">
    <location>
        <begin position="700"/>
        <end position="727"/>
    </location>
</feature>
<accession>A0ABQ4Z9Z0</accession>
<dbReference type="Gene3D" id="3.30.420.10">
    <property type="entry name" value="Ribonuclease H-like superfamily/Ribonuclease H"/>
    <property type="match status" value="1"/>
</dbReference>
<reference evidence="4" key="1">
    <citation type="journal article" date="2022" name="Int. J. Mol. Sci.">
        <title>Draft Genome of Tanacetum Coccineum: Genomic Comparison of Closely Related Tanacetum-Family Plants.</title>
        <authorList>
            <person name="Yamashiro T."/>
            <person name="Shiraishi A."/>
            <person name="Nakayama K."/>
            <person name="Satake H."/>
        </authorList>
    </citation>
    <scope>NUCLEOTIDE SEQUENCE</scope>
</reference>
<evidence type="ECO:0000256" key="2">
    <source>
        <dbReference type="SAM" id="MobiDB-lite"/>
    </source>
</evidence>
<dbReference type="InterPro" id="IPR012337">
    <property type="entry name" value="RNaseH-like_sf"/>
</dbReference>
<dbReference type="Pfam" id="PF14223">
    <property type="entry name" value="Retrotran_gag_2"/>
    <property type="match status" value="1"/>
</dbReference>
<comment type="caution">
    <text evidence="4">The sequence shown here is derived from an EMBL/GenBank/DDBJ whole genome shotgun (WGS) entry which is preliminary data.</text>
</comment>
<dbReference type="Pfam" id="PF13976">
    <property type="entry name" value="gag_pre-integrs"/>
    <property type="match status" value="1"/>
</dbReference>
<dbReference type="InterPro" id="IPR025724">
    <property type="entry name" value="GAG-pre-integrase_dom"/>
</dbReference>
<evidence type="ECO:0000259" key="3">
    <source>
        <dbReference type="PROSITE" id="PS50994"/>
    </source>
</evidence>
<feature type="region of interest" description="Disordered" evidence="2">
    <location>
        <begin position="1185"/>
        <end position="1215"/>
    </location>
</feature>